<dbReference type="AlphaFoldDB" id="A0A840API5"/>
<evidence type="ECO:0000313" key="6">
    <source>
        <dbReference type="EMBL" id="MBB3931183.1"/>
    </source>
</evidence>
<dbReference type="EMBL" id="JACIDS010000003">
    <property type="protein sequence ID" value="MBB3931183.1"/>
    <property type="molecule type" value="Genomic_DNA"/>
</dbReference>
<evidence type="ECO:0000313" key="7">
    <source>
        <dbReference type="Proteomes" id="UP000553963"/>
    </source>
</evidence>
<dbReference type="Pfam" id="PF14833">
    <property type="entry name" value="NAD_binding_11"/>
    <property type="match status" value="1"/>
</dbReference>
<feature type="domain" description="3-hydroxyisobutyrate dehydrogenase-like NAD-binding" evidence="5">
    <location>
        <begin position="166"/>
        <end position="282"/>
    </location>
</feature>
<sequence length="292" mass="30890">MRIGWIGLGKMGLPMSKRIAEAGNSVTVLARHSAGAARAEAAGYAHVGDMAALAAASDVIISAIPDDPALLQTVLGEAGLARHVRAGQVYIDTSTVSPEASARVAEQMAAGGVSYLRAPVSGSTATAAAGALTVMVSGPRDTYDRLLPLFEAFTRTRFYLGADEQARFMKLALNAMVGATSALLAEALTLSRRGGISLADALDVFGKSAVTSPLIEYKRAMILEGRYDPAFELSQMMKDFDIALDVGRAHHAPLPLTAQIRQQFEAAYLRGHGERDFFVLVRELAELAGLED</sequence>
<evidence type="ECO:0000256" key="2">
    <source>
        <dbReference type="ARBA" id="ARBA00023027"/>
    </source>
</evidence>
<protein>
    <submittedName>
        <fullName evidence="6">3-hydroxyisobutyrate dehydrogenase-like beta-hydroxyacid dehydrogenase</fullName>
    </submittedName>
</protein>
<dbReference type="InterPro" id="IPR029154">
    <property type="entry name" value="HIBADH-like_NADP-bd"/>
</dbReference>
<gene>
    <name evidence="6" type="ORF">GGR25_002233</name>
</gene>
<dbReference type="PANTHER" id="PTHR43580">
    <property type="entry name" value="OXIDOREDUCTASE GLYR1-RELATED"/>
    <property type="match status" value="1"/>
</dbReference>
<dbReference type="GO" id="GO:0050661">
    <property type="term" value="F:NADP binding"/>
    <property type="evidence" value="ECO:0007669"/>
    <property type="project" value="InterPro"/>
</dbReference>
<feature type="domain" description="6-phosphogluconate dehydrogenase NADP-binding" evidence="4">
    <location>
        <begin position="2"/>
        <end position="161"/>
    </location>
</feature>
<dbReference type="InterPro" id="IPR006115">
    <property type="entry name" value="6PGDH_NADP-bd"/>
</dbReference>
<dbReference type="InterPro" id="IPR051265">
    <property type="entry name" value="HIBADH-related_NP60_sf"/>
</dbReference>
<organism evidence="6 7">
    <name type="scientific">Kaistia hirudinis</name>
    <dbReference type="NCBI Taxonomy" id="1293440"/>
    <lineage>
        <taxon>Bacteria</taxon>
        <taxon>Pseudomonadati</taxon>
        <taxon>Pseudomonadota</taxon>
        <taxon>Alphaproteobacteria</taxon>
        <taxon>Hyphomicrobiales</taxon>
        <taxon>Kaistiaceae</taxon>
        <taxon>Kaistia</taxon>
    </lineage>
</organism>
<dbReference type="PANTHER" id="PTHR43580:SF2">
    <property type="entry name" value="CYTOKINE-LIKE NUCLEAR FACTOR N-PAC"/>
    <property type="match status" value="1"/>
</dbReference>
<evidence type="ECO:0000259" key="4">
    <source>
        <dbReference type="Pfam" id="PF03446"/>
    </source>
</evidence>
<dbReference type="RefSeq" id="WP_183398847.1">
    <property type="nucleotide sequence ID" value="NZ_JACIDS010000003.1"/>
</dbReference>
<name>A0A840API5_9HYPH</name>
<dbReference type="InterPro" id="IPR013328">
    <property type="entry name" value="6PGD_dom2"/>
</dbReference>
<dbReference type="InterPro" id="IPR008927">
    <property type="entry name" value="6-PGluconate_DH-like_C_sf"/>
</dbReference>
<dbReference type="SUPFAM" id="SSF48179">
    <property type="entry name" value="6-phosphogluconate dehydrogenase C-terminal domain-like"/>
    <property type="match status" value="1"/>
</dbReference>
<dbReference type="Gene3D" id="3.40.50.720">
    <property type="entry name" value="NAD(P)-binding Rossmann-like Domain"/>
    <property type="match status" value="1"/>
</dbReference>
<reference evidence="6 7" key="1">
    <citation type="submission" date="2020-08" db="EMBL/GenBank/DDBJ databases">
        <title>Genomic Encyclopedia of Type Strains, Phase IV (KMG-IV): sequencing the most valuable type-strain genomes for metagenomic binning, comparative biology and taxonomic classification.</title>
        <authorList>
            <person name="Goeker M."/>
        </authorList>
    </citation>
    <scope>NUCLEOTIDE SEQUENCE [LARGE SCALE GENOMIC DNA]</scope>
    <source>
        <strain evidence="6 7">DSM 25966</strain>
    </source>
</reference>
<evidence type="ECO:0000256" key="1">
    <source>
        <dbReference type="ARBA" id="ARBA00023002"/>
    </source>
</evidence>
<dbReference type="GO" id="GO:0051287">
    <property type="term" value="F:NAD binding"/>
    <property type="evidence" value="ECO:0007669"/>
    <property type="project" value="InterPro"/>
</dbReference>
<keyword evidence="1" id="KW-0560">Oxidoreductase</keyword>
<dbReference type="GO" id="GO:0016491">
    <property type="term" value="F:oxidoreductase activity"/>
    <property type="evidence" value="ECO:0007669"/>
    <property type="project" value="UniProtKB-KW"/>
</dbReference>
<dbReference type="PIRSF" id="PIRSF000103">
    <property type="entry name" value="HIBADH"/>
    <property type="match status" value="1"/>
</dbReference>
<dbReference type="Gene3D" id="1.10.1040.10">
    <property type="entry name" value="N-(1-d-carboxylethyl)-l-norvaline Dehydrogenase, domain 2"/>
    <property type="match status" value="1"/>
</dbReference>
<dbReference type="InterPro" id="IPR015815">
    <property type="entry name" value="HIBADH-related"/>
</dbReference>
<dbReference type="SUPFAM" id="SSF51735">
    <property type="entry name" value="NAD(P)-binding Rossmann-fold domains"/>
    <property type="match status" value="1"/>
</dbReference>
<dbReference type="Pfam" id="PF03446">
    <property type="entry name" value="NAD_binding_2"/>
    <property type="match status" value="1"/>
</dbReference>
<keyword evidence="2" id="KW-0520">NAD</keyword>
<dbReference type="InterPro" id="IPR036291">
    <property type="entry name" value="NAD(P)-bd_dom_sf"/>
</dbReference>
<proteinExistence type="predicted"/>
<accession>A0A840API5</accession>
<evidence type="ECO:0000256" key="3">
    <source>
        <dbReference type="PIRSR" id="PIRSR000103-1"/>
    </source>
</evidence>
<comment type="caution">
    <text evidence="6">The sequence shown here is derived from an EMBL/GenBank/DDBJ whole genome shotgun (WGS) entry which is preliminary data.</text>
</comment>
<feature type="active site" evidence="3">
    <location>
        <position position="170"/>
    </location>
</feature>
<keyword evidence="7" id="KW-1185">Reference proteome</keyword>
<dbReference type="Proteomes" id="UP000553963">
    <property type="component" value="Unassembled WGS sequence"/>
</dbReference>
<evidence type="ECO:0000259" key="5">
    <source>
        <dbReference type="Pfam" id="PF14833"/>
    </source>
</evidence>